<evidence type="ECO:0000313" key="3">
    <source>
        <dbReference type="EMBL" id="TQM74101.1"/>
    </source>
</evidence>
<dbReference type="InterPro" id="IPR002201">
    <property type="entry name" value="Glyco_trans_9"/>
</dbReference>
<dbReference type="PANTHER" id="PTHR30160:SF1">
    <property type="entry name" value="LIPOPOLYSACCHARIDE 1,2-N-ACETYLGLUCOSAMINETRANSFERASE-RELATED"/>
    <property type="match status" value="1"/>
</dbReference>
<reference evidence="3 4" key="1">
    <citation type="submission" date="2019-06" db="EMBL/GenBank/DDBJ databases">
        <title>Sequencing the genomes of 1000 actinobacteria strains.</title>
        <authorList>
            <person name="Klenk H.-P."/>
        </authorList>
    </citation>
    <scope>NUCLEOTIDE SEQUENCE [LARGE SCALE GENOMIC DNA]</scope>
    <source>
        <strain evidence="3 4">DSM 43186</strain>
    </source>
</reference>
<proteinExistence type="predicted"/>
<dbReference type="GO" id="GO:0008713">
    <property type="term" value="F:ADP-heptose-lipopolysaccharide heptosyltransferase activity"/>
    <property type="evidence" value="ECO:0007669"/>
    <property type="project" value="TreeGrafter"/>
</dbReference>
<dbReference type="GO" id="GO:0009244">
    <property type="term" value="P:lipopolysaccharide core region biosynthetic process"/>
    <property type="evidence" value="ECO:0007669"/>
    <property type="project" value="TreeGrafter"/>
</dbReference>
<keyword evidence="2 3" id="KW-0808">Transferase</keyword>
<keyword evidence="4" id="KW-1185">Reference proteome</keyword>
<dbReference type="SUPFAM" id="SSF53756">
    <property type="entry name" value="UDP-Glycosyltransferase/glycogen phosphorylase"/>
    <property type="match status" value="1"/>
</dbReference>
<comment type="caution">
    <text evidence="3">The sequence shown here is derived from an EMBL/GenBank/DDBJ whole genome shotgun (WGS) entry which is preliminary data.</text>
</comment>
<accession>A0A543IU45</accession>
<dbReference type="Gene3D" id="3.40.50.2000">
    <property type="entry name" value="Glycogen Phosphorylase B"/>
    <property type="match status" value="2"/>
</dbReference>
<dbReference type="CDD" id="cd03789">
    <property type="entry name" value="GT9_LPS_heptosyltransferase"/>
    <property type="match status" value="1"/>
</dbReference>
<gene>
    <name evidence="3" type="ORF">FHX40_0763</name>
</gene>
<dbReference type="RefSeq" id="WP_142258322.1">
    <property type="nucleotide sequence ID" value="NZ_BMPV01000006.1"/>
</dbReference>
<evidence type="ECO:0000256" key="1">
    <source>
        <dbReference type="ARBA" id="ARBA00022676"/>
    </source>
</evidence>
<evidence type="ECO:0000256" key="2">
    <source>
        <dbReference type="ARBA" id="ARBA00022679"/>
    </source>
</evidence>
<dbReference type="AlphaFoldDB" id="A0A543IU45"/>
<organism evidence="3 4">
    <name type="scientific">Thermopolyspora flexuosa</name>
    <dbReference type="NCBI Taxonomy" id="103836"/>
    <lineage>
        <taxon>Bacteria</taxon>
        <taxon>Bacillati</taxon>
        <taxon>Actinomycetota</taxon>
        <taxon>Actinomycetes</taxon>
        <taxon>Streptosporangiales</taxon>
        <taxon>Streptosporangiaceae</taxon>
        <taxon>Thermopolyspora</taxon>
    </lineage>
</organism>
<sequence length="290" mass="30503">MAVTALVLRALGLGDLLTAVPALRALRRAGLRTVLAAPAWLGEVAALTGAVDRLLPTAGLGRIAWRGPVELAVNLHGKGPISHEQLLALGPRRLWAYAHPAVPVTGPGWDEDEHEVARWCRLLAWYGLRPDPEDLALPVPPGPRPAPGTVIVHPGGKDPARRWPPERFAAVARELRRRGHPVVVTGSAAERPLAAQVAATAGLPRDAVLAGRTPLRDLCALVAGARLLIAADTGVAHLATAYGTPSVVIFGPVPPSRWGPPPGRPRHRVLHRGPDPRAVTVEEVIAAATG</sequence>
<dbReference type="PANTHER" id="PTHR30160">
    <property type="entry name" value="TETRAACYLDISACCHARIDE 4'-KINASE-RELATED"/>
    <property type="match status" value="1"/>
</dbReference>
<name>A0A543IU45_9ACTN</name>
<protein>
    <submittedName>
        <fullName evidence="3">ADP-heptose:LPS heptosyltransferase</fullName>
    </submittedName>
</protein>
<dbReference type="OrthoDB" id="9807356at2"/>
<dbReference type="InterPro" id="IPR051199">
    <property type="entry name" value="LPS_LOS_Heptosyltrfase"/>
</dbReference>
<keyword evidence="1" id="KW-0328">Glycosyltransferase</keyword>
<dbReference type="EMBL" id="VFPQ01000001">
    <property type="protein sequence ID" value="TQM74101.1"/>
    <property type="molecule type" value="Genomic_DNA"/>
</dbReference>
<dbReference type="GO" id="GO:0005829">
    <property type="term" value="C:cytosol"/>
    <property type="evidence" value="ECO:0007669"/>
    <property type="project" value="TreeGrafter"/>
</dbReference>
<dbReference type="Proteomes" id="UP000319213">
    <property type="component" value="Unassembled WGS sequence"/>
</dbReference>
<dbReference type="Pfam" id="PF01075">
    <property type="entry name" value="Glyco_transf_9"/>
    <property type="match status" value="1"/>
</dbReference>
<evidence type="ECO:0000313" key="4">
    <source>
        <dbReference type="Proteomes" id="UP000319213"/>
    </source>
</evidence>